<evidence type="ECO:0000313" key="2">
    <source>
        <dbReference type="Proteomes" id="UP000192333"/>
    </source>
</evidence>
<protein>
    <submittedName>
        <fullName evidence="1">Uncharacterized protein</fullName>
    </submittedName>
</protein>
<name>A0A1W2H180_9BACT</name>
<proteinExistence type="predicted"/>
<organism evidence="1 2">
    <name type="scientific">Aquiflexum balticum DSM 16537</name>
    <dbReference type="NCBI Taxonomy" id="758820"/>
    <lineage>
        <taxon>Bacteria</taxon>
        <taxon>Pseudomonadati</taxon>
        <taxon>Bacteroidota</taxon>
        <taxon>Cytophagia</taxon>
        <taxon>Cytophagales</taxon>
        <taxon>Cyclobacteriaceae</taxon>
        <taxon>Aquiflexum</taxon>
    </lineage>
</organism>
<dbReference type="STRING" id="758820.SAMN00777080_1267"/>
<dbReference type="OrthoDB" id="838788at2"/>
<dbReference type="AlphaFoldDB" id="A0A1W2H180"/>
<keyword evidence="2" id="KW-1185">Reference proteome</keyword>
<evidence type="ECO:0000313" key="1">
    <source>
        <dbReference type="EMBL" id="SMD42705.1"/>
    </source>
</evidence>
<accession>A0A1W2H180</accession>
<dbReference type="Proteomes" id="UP000192333">
    <property type="component" value="Chromosome I"/>
</dbReference>
<sequence>MTREELEAFRNAYQKAAKKSIKAKNKNGKVINEQSDWVWFDRNTIQKLLDMTDSEKGGIKIYFGQYDENNVNMLPEDMRKKHDYVGRVSLALAACNKTETEFEDIYSASNEIQNTANLMLLRSNDRDSPVNAGTVCPPICNP</sequence>
<reference evidence="2" key="1">
    <citation type="submission" date="2017-04" db="EMBL/GenBank/DDBJ databases">
        <authorList>
            <person name="Varghese N."/>
            <person name="Submissions S."/>
        </authorList>
    </citation>
    <scope>NUCLEOTIDE SEQUENCE [LARGE SCALE GENOMIC DNA]</scope>
    <source>
        <strain evidence="2">DSM 16537</strain>
    </source>
</reference>
<gene>
    <name evidence="1" type="ORF">SAMN00777080_1267</name>
</gene>
<dbReference type="RefSeq" id="WP_084119478.1">
    <property type="nucleotide sequence ID" value="NZ_LT838813.1"/>
</dbReference>
<dbReference type="EMBL" id="LT838813">
    <property type="protein sequence ID" value="SMD42705.1"/>
    <property type="molecule type" value="Genomic_DNA"/>
</dbReference>